<keyword evidence="1" id="KW-1133">Transmembrane helix</keyword>
<protein>
    <recommendedName>
        <fullName evidence="4">Zinc ribbon domain-containing protein</fullName>
    </recommendedName>
</protein>
<feature type="transmembrane region" description="Helical" evidence="1">
    <location>
        <begin position="13"/>
        <end position="32"/>
    </location>
</feature>
<name>A0ABS5BYC4_9BACT</name>
<dbReference type="EMBL" id="JAGKQQ010000001">
    <property type="protein sequence ID" value="MBP3958653.1"/>
    <property type="molecule type" value="Genomic_DNA"/>
</dbReference>
<dbReference type="Proteomes" id="UP000676565">
    <property type="component" value="Unassembled WGS sequence"/>
</dbReference>
<proteinExistence type="predicted"/>
<dbReference type="RefSeq" id="WP_210658836.1">
    <property type="nucleotide sequence ID" value="NZ_JAGKQQ010000001.1"/>
</dbReference>
<organism evidence="2 3">
    <name type="scientific">Gemmata palustris</name>
    <dbReference type="NCBI Taxonomy" id="2822762"/>
    <lineage>
        <taxon>Bacteria</taxon>
        <taxon>Pseudomonadati</taxon>
        <taxon>Planctomycetota</taxon>
        <taxon>Planctomycetia</taxon>
        <taxon>Gemmatales</taxon>
        <taxon>Gemmataceae</taxon>
        <taxon>Gemmata</taxon>
    </lineage>
</organism>
<keyword evidence="1" id="KW-0812">Transmembrane</keyword>
<evidence type="ECO:0000313" key="2">
    <source>
        <dbReference type="EMBL" id="MBP3958653.1"/>
    </source>
</evidence>
<comment type="caution">
    <text evidence="2">The sequence shown here is derived from an EMBL/GenBank/DDBJ whole genome shotgun (WGS) entry which is preliminary data.</text>
</comment>
<feature type="transmembrane region" description="Helical" evidence="1">
    <location>
        <begin position="44"/>
        <end position="70"/>
    </location>
</feature>
<gene>
    <name evidence="2" type="ORF">J8F10_25685</name>
</gene>
<evidence type="ECO:0000256" key="1">
    <source>
        <dbReference type="SAM" id="Phobius"/>
    </source>
</evidence>
<reference evidence="2 3" key="1">
    <citation type="submission" date="2021-04" db="EMBL/GenBank/DDBJ databases">
        <authorList>
            <person name="Ivanova A."/>
        </authorList>
    </citation>
    <scope>NUCLEOTIDE SEQUENCE [LARGE SCALE GENOMIC DNA]</scope>
    <source>
        <strain evidence="2 3">G18</strain>
    </source>
</reference>
<sequence length="125" mass="13104">MTAAVSGPEFVDVLLFIAVAGLFLLFARDWTVRLAGVVLMLPRLLVAPLTLGEVLLFGCTVVAAISRVVYGWSFGPSEPEREAPEAPDVPEPDDVSEPAVCVACRGSIPAGANKCPQCGWSYAAG</sequence>
<accession>A0ABS5BYC4</accession>
<keyword evidence="3" id="KW-1185">Reference proteome</keyword>
<evidence type="ECO:0000313" key="3">
    <source>
        <dbReference type="Proteomes" id="UP000676565"/>
    </source>
</evidence>
<keyword evidence="1" id="KW-0472">Membrane</keyword>
<evidence type="ECO:0008006" key="4">
    <source>
        <dbReference type="Google" id="ProtNLM"/>
    </source>
</evidence>